<name>A0A914CSJ8_9BILA</name>
<evidence type="ECO:0000313" key="2">
    <source>
        <dbReference type="Proteomes" id="UP000887540"/>
    </source>
</evidence>
<evidence type="ECO:0000313" key="3">
    <source>
        <dbReference type="WBParaSite" id="ACRNAN_scaffold13508.g20357.t1"/>
    </source>
</evidence>
<dbReference type="SUPFAM" id="SSF54695">
    <property type="entry name" value="POZ domain"/>
    <property type="match status" value="1"/>
</dbReference>
<dbReference type="AlphaFoldDB" id="A0A914CSJ8"/>
<dbReference type="Proteomes" id="UP000887540">
    <property type="component" value="Unplaced"/>
</dbReference>
<protein>
    <submittedName>
        <fullName evidence="3">BTB domain-containing protein</fullName>
    </submittedName>
</protein>
<keyword evidence="2" id="KW-1185">Reference proteome</keyword>
<dbReference type="PROSITE" id="PS50097">
    <property type="entry name" value="BTB"/>
    <property type="match status" value="1"/>
</dbReference>
<organism evidence="2 3">
    <name type="scientific">Acrobeloides nanus</name>
    <dbReference type="NCBI Taxonomy" id="290746"/>
    <lineage>
        <taxon>Eukaryota</taxon>
        <taxon>Metazoa</taxon>
        <taxon>Ecdysozoa</taxon>
        <taxon>Nematoda</taxon>
        <taxon>Chromadorea</taxon>
        <taxon>Rhabditida</taxon>
        <taxon>Tylenchina</taxon>
        <taxon>Cephalobomorpha</taxon>
        <taxon>Cephaloboidea</taxon>
        <taxon>Cephalobidae</taxon>
        <taxon>Acrobeloides</taxon>
    </lineage>
</organism>
<evidence type="ECO:0000259" key="1">
    <source>
        <dbReference type="PROSITE" id="PS50097"/>
    </source>
</evidence>
<dbReference type="Pfam" id="PF02214">
    <property type="entry name" value="BTB_2"/>
    <property type="match status" value="1"/>
</dbReference>
<dbReference type="WBParaSite" id="ACRNAN_scaffold13508.g20357.t1">
    <property type="protein sequence ID" value="ACRNAN_scaffold13508.g20357.t1"/>
    <property type="gene ID" value="ACRNAN_scaffold13508.g20357"/>
</dbReference>
<dbReference type="InterPro" id="IPR003131">
    <property type="entry name" value="T1-type_BTB"/>
</dbReference>
<proteinExistence type="predicted"/>
<accession>A0A914CSJ8</accession>
<dbReference type="PANTHER" id="PTHR11145">
    <property type="entry name" value="BTB/POZ DOMAIN-CONTAINING ADAPTER FOR CUL3-MEDIATED RHOA DEGRADATION PROTEIN FAMILY MEMBER"/>
    <property type="match status" value="1"/>
</dbReference>
<dbReference type="Gene3D" id="3.30.710.10">
    <property type="entry name" value="Potassium Channel Kv1.1, Chain A"/>
    <property type="match status" value="1"/>
</dbReference>
<reference evidence="3" key="1">
    <citation type="submission" date="2022-11" db="UniProtKB">
        <authorList>
            <consortium name="WormBaseParasite"/>
        </authorList>
    </citation>
    <scope>IDENTIFICATION</scope>
</reference>
<sequence>MDHSDVIKLDVGGKKFETTKSTITKYDTMLRRMFADNFEPKLNSEGYVFIDRPGKNFDYILNYMRDGKVALPTDRNQVKEILMEARGDNKVYR</sequence>
<dbReference type="GO" id="GO:0051260">
    <property type="term" value="P:protein homooligomerization"/>
    <property type="evidence" value="ECO:0007669"/>
    <property type="project" value="InterPro"/>
</dbReference>
<dbReference type="InterPro" id="IPR000210">
    <property type="entry name" value="BTB/POZ_dom"/>
</dbReference>
<dbReference type="PANTHER" id="PTHR11145:SF8">
    <property type="entry name" value="RE57120P"/>
    <property type="match status" value="1"/>
</dbReference>
<feature type="domain" description="BTB" evidence="1">
    <location>
        <begin position="5"/>
        <end position="73"/>
    </location>
</feature>
<dbReference type="InterPro" id="IPR045068">
    <property type="entry name" value="BACURD1-3"/>
</dbReference>
<dbReference type="InterPro" id="IPR011333">
    <property type="entry name" value="SKP1/BTB/POZ_sf"/>
</dbReference>